<keyword evidence="6" id="KW-1185">Reference proteome</keyword>
<evidence type="ECO:0000256" key="3">
    <source>
        <dbReference type="SAM" id="SignalP"/>
    </source>
</evidence>
<comment type="similarity">
    <text evidence="1">Belongs to the N-acetylmuramoyl-L-alanine amidase 2 family.</text>
</comment>
<dbReference type="Gene3D" id="3.40.80.10">
    <property type="entry name" value="Peptidoglycan recognition protein-like"/>
    <property type="match status" value="1"/>
</dbReference>
<dbReference type="PANTHER" id="PTHR11022">
    <property type="entry name" value="PEPTIDOGLYCAN RECOGNITION PROTEIN"/>
    <property type="match status" value="1"/>
</dbReference>
<gene>
    <name evidence="5" type="ORF">RM764_45665</name>
</gene>
<dbReference type="InterPro" id="IPR002502">
    <property type="entry name" value="Amidase_domain"/>
</dbReference>
<evidence type="ECO:0000256" key="1">
    <source>
        <dbReference type="ARBA" id="ARBA00007553"/>
    </source>
</evidence>
<keyword evidence="5" id="KW-0378">Hydrolase</keyword>
<proteinExistence type="inferred from homology"/>
<keyword evidence="3" id="KW-0732">Signal</keyword>
<feature type="domain" description="Peptidoglycan recognition protein family" evidence="4">
    <location>
        <begin position="293"/>
        <end position="454"/>
    </location>
</feature>
<feature type="compositionally biased region" description="Low complexity" evidence="2">
    <location>
        <begin position="175"/>
        <end position="275"/>
    </location>
</feature>
<dbReference type="InterPro" id="IPR015510">
    <property type="entry name" value="PGRP"/>
</dbReference>
<dbReference type="Pfam" id="PF01510">
    <property type="entry name" value="Amidase_2"/>
    <property type="match status" value="1"/>
</dbReference>
<accession>A0ABU2UA60</accession>
<sequence length="716" mass="71656">MALGAVVAGGGVAVATVAMAGSPGRAGASAVQGPVKTHVHSLSLTGASASLKTLGARSTAPFSMVGVTWNGAHAKLRGTVEVRTRSAVDGHWTSWLKMQQPDDIPDAAELNRPGVRGGMSPMWSGPSNGVQVRATGAGKATALPAGLRVDLVDPGKPATGGTLDSGMGPAGYAMDATATDTATPTDSIAPTDTTTPTDSVAPTDTATATAGSSTPGTPTATDSASPTDSPTATDSASASASPSASPTSWPSQLPSLSEAYPSCTTSSSSPSASASPTPPDPMPAATTSTVAPPTVVTRAGWGADECARDTGYPLYGSAVKVMFVHHTDTPNDYSCADSPAIVRSLYAAHLSQGWRDLGYNFLVDKCGTIFEGRFGGMALPVVGAQTYGFNTNSMGVAAIGTYTDLSGGDSQETTYTGATPSTALLSSIARIAAWKFGMTGVDPATATASLPEGSSDSSGFTLGKDYTFNVISGHRDGFATDCPGNQLYNALGAIRSYASGPVSAVSVTGLAGGAVKSGTSYYTKGAATVSWTTATPSAVISGFDVLVDGKAVAHTSGSARSTSITVASGSHTVQVRATHVRGSTTLSGGVTLVGDTTAPTFPTAPGANLRTGTVNSTSVPVTVTWKAADNTVLAKVVATSPSSATFGPTVTSWATSAKPGASDPFALRAYDLVGNSAGASVYRTPSIIQETSATRTGTWTRKSSTSYLGGYSYSSS</sequence>
<evidence type="ECO:0000313" key="5">
    <source>
        <dbReference type="EMBL" id="MDT0470114.1"/>
    </source>
</evidence>
<feature type="chain" id="PRO_5045685610" evidence="3">
    <location>
        <begin position="21"/>
        <end position="716"/>
    </location>
</feature>
<feature type="non-terminal residue" evidence="5">
    <location>
        <position position="716"/>
    </location>
</feature>
<dbReference type="CDD" id="cd06583">
    <property type="entry name" value="PGRP"/>
    <property type="match status" value="1"/>
</dbReference>
<feature type="signal peptide" evidence="3">
    <location>
        <begin position="1"/>
        <end position="20"/>
    </location>
</feature>
<evidence type="ECO:0000313" key="6">
    <source>
        <dbReference type="Proteomes" id="UP001183809"/>
    </source>
</evidence>
<dbReference type="RefSeq" id="WP_311701548.1">
    <property type="nucleotide sequence ID" value="NZ_JAVREY010000169.1"/>
</dbReference>
<protein>
    <submittedName>
        <fullName evidence="5">N-acetylmuramoyl-L-alanine amidase</fullName>
        <ecNumber evidence="5">3.5.1.28</ecNumber>
    </submittedName>
</protein>
<feature type="region of interest" description="Disordered" evidence="2">
    <location>
        <begin position="156"/>
        <end position="291"/>
    </location>
</feature>
<dbReference type="EC" id="3.5.1.28" evidence="5"/>
<dbReference type="SMART" id="SM00701">
    <property type="entry name" value="PGRP"/>
    <property type="match status" value="1"/>
</dbReference>
<dbReference type="Proteomes" id="UP001183809">
    <property type="component" value="Unassembled WGS sequence"/>
</dbReference>
<evidence type="ECO:0000259" key="4">
    <source>
        <dbReference type="SMART" id="SM00701"/>
    </source>
</evidence>
<name>A0ABU2UA60_9ACTN</name>
<dbReference type="GO" id="GO:0008745">
    <property type="term" value="F:N-acetylmuramoyl-L-alanine amidase activity"/>
    <property type="evidence" value="ECO:0007669"/>
    <property type="project" value="UniProtKB-EC"/>
</dbReference>
<evidence type="ECO:0000256" key="2">
    <source>
        <dbReference type="SAM" id="MobiDB-lite"/>
    </source>
</evidence>
<dbReference type="EMBL" id="JAVREY010000169">
    <property type="protein sequence ID" value="MDT0470114.1"/>
    <property type="molecule type" value="Genomic_DNA"/>
</dbReference>
<dbReference type="PANTHER" id="PTHR11022:SF41">
    <property type="entry name" value="PEPTIDOGLYCAN-RECOGNITION PROTEIN LC-RELATED"/>
    <property type="match status" value="1"/>
</dbReference>
<dbReference type="InterPro" id="IPR006619">
    <property type="entry name" value="PGRP_domain_met/bac"/>
</dbReference>
<reference evidence="6" key="1">
    <citation type="submission" date="2023-07" db="EMBL/GenBank/DDBJ databases">
        <title>30 novel species of actinomycetes from the DSMZ collection.</title>
        <authorList>
            <person name="Nouioui I."/>
        </authorList>
    </citation>
    <scope>NUCLEOTIDE SEQUENCE [LARGE SCALE GENOMIC DNA]</scope>
    <source>
        <strain evidence="6">DSM 41699</strain>
    </source>
</reference>
<organism evidence="5 6">
    <name type="scientific">Streptomyces gibsoniae</name>
    <dbReference type="NCBI Taxonomy" id="3075529"/>
    <lineage>
        <taxon>Bacteria</taxon>
        <taxon>Bacillati</taxon>
        <taxon>Actinomycetota</taxon>
        <taxon>Actinomycetes</taxon>
        <taxon>Kitasatosporales</taxon>
        <taxon>Streptomycetaceae</taxon>
        <taxon>Streptomyces</taxon>
    </lineage>
</organism>
<comment type="caution">
    <text evidence="5">The sequence shown here is derived from an EMBL/GenBank/DDBJ whole genome shotgun (WGS) entry which is preliminary data.</text>
</comment>
<dbReference type="SUPFAM" id="SSF55846">
    <property type="entry name" value="N-acetylmuramoyl-L-alanine amidase-like"/>
    <property type="match status" value="1"/>
</dbReference>
<dbReference type="InterPro" id="IPR036505">
    <property type="entry name" value="Amidase/PGRP_sf"/>
</dbReference>